<evidence type="ECO:0000313" key="7">
    <source>
        <dbReference type="EMBL" id="MCW8086906.1"/>
    </source>
</evidence>
<gene>
    <name evidence="7" type="ORF">OF850_14820</name>
</gene>
<dbReference type="Proteomes" id="UP001526430">
    <property type="component" value="Unassembled WGS sequence"/>
</dbReference>
<comment type="caution">
    <text evidence="7">The sequence shown here is derived from an EMBL/GenBank/DDBJ whole genome shotgun (WGS) entry which is preliminary data.</text>
</comment>
<dbReference type="InterPro" id="IPR039424">
    <property type="entry name" value="SBP_5"/>
</dbReference>
<dbReference type="Gene3D" id="3.40.190.10">
    <property type="entry name" value="Periplasmic binding protein-like II"/>
    <property type="match status" value="1"/>
</dbReference>
<sequence length="532" mass="58731">MSFQVSRRALGLGAAGALAAPSLLRAQAGGQTLTIATGGSITSVDPHFFNAAPNSSLALHIFGTLVERTHDAKLIPGLATSWRAVEPQLWEFKLREGVKWHDGRDFTAEDVAFTVTRAPNVPNSPGGFGGFLRSIERTEVVDPHTIRFRTRYPNPILPTEMASIFIISKHVGEGASTEDYNSGRAAIGTGAYRLSSYRPGDRTELVRNEEFWGEKEPWARVSYRFVANDAARTAALLAGDFDMVDQVSSSDLARLKREPRVAVSETVGLRVVYLMPDFSRQESPPGVTDNNGQPLARNPFHDVRVRQALNMAINRQAIAERVMEGQATATSQWLPPGVFSHADDVRVVGQDIERARRLLAEAGFPQGFRLTLHTPNDRFPNDSRIAQAVAQYWTRIGVQTQVDALPWASFSARSNRQEFAIRLTSWGSVTAEAGYMLANIMMTYDAQRRTGASNSGRFSSPELDRMVSEAVAVIDDAQREKALQDCVRWVAREVPIIPLVQLNHTWATRRGLSYQARMDERTVAMGVKPAQG</sequence>
<comment type="similarity">
    <text evidence="2">Belongs to the bacterial solute-binding protein 5 family.</text>
</comment>
<dbReference type="SUPFAM" id="SSF53850">
    <property type="entry name" value="Periplasmic binding protein-like II"/>
    <property type="match status" value="1"/>
</dbReference>
<comment type="subcellular location">
    <subcellularLocation>
        <location evidence="1">Periplasm</location>
    </subcellularLocation>
</comment>
<name>A0ABT3NXL6_9PROT</name>
<evidence type="ECO:0000313" key="8">
    <source>
        <dbReference type="Proteomes" id="UP001526430"/>
    </source>
</evidence>
<feature type="domain" description="Solute-binding protein family 5" evidence="6">
    <location>
        <begin position="73"/>
        <end position="440"/>
    </location>
</feature>
<proteinExistence type="inferred from homology"/>
<evidence type="ECO:0000256" key="4">
    <source>
        <dbReference type="ARBA" id="ARBA00022729"/>
    </source>
</evidence>
<evidence type="ECO:0000256" key="1">
    <source>
        <dbReference type="ARBA" id="ARBA00004418"/>
    </source>
</evidence>
<evidence type="ECO:0000256" key="2">
    <source>
        <dbReference type="ARBA" id="ARBA00005695"/>
    </source>
</evidence>
<dbReference type="CDD" id="cd08498">
    <property type="entry name" value="PBP2_NikA_DppA_OppA_like_2"/>
    <property type="match status" value="1"/>
</dbReference>
<evidence type="ECO:0000256" key="5">
    <source>
        <dbReference type="SAM" id="SignalP"/>
    </source>
</evidence>
<protein>
    <submittedName>
        <fullName evidence="7">ABC transporter substrate-binding protein</fullName>
    </submittedName>
</protein>
<keyword evidence="4 5" id="KW-0732">Signal</keyword>
<keyword evidence="3" id="KW-0813">Transport</keyword>
<dbReference type="PIRSF" id="PIRSF002741">
    <property type="entry name" value="MppA"/>
    <property type="match status" value="1"/>
</dbReference>
<dbReference type="PANTHER" id="PTHR30290">
    <property type="entry name" value="PERIPLASMIC BINDING COMPONENT OF ABC TRANSPORTER"/>
    <property type="match status" value="1"/>
</dbReference>
<dbReference type="Gene3D" id="3.90.76.10">
    <property type="entry name" value="Dipeptide-binding Protein, Domain 1"/>
    <property type="match status" value="1"/>
</dbReference>
<dbReference type="InterPro" id="IPR000914">
    <property type="entry name" value="SBP_5_dom"/>
</dbReference>
<keyword evidence="8" id="KW-1185">Reference proteome</keyword>
<organism evidence="7 8">
    <name type="scientific">Sabulicella glaciei</name>
    <dbReference type="NCBI Taxonomy" id="2984948"/>
    <lineage>
        <taxon>Bacteria</taxon>
        <taxon>Pseudomonadati</taxon>
        <taxon>Pseudomonadota</taxon>
        <taxon>Alphaproteobacteria</taxon>
        <taxon>Acetobacterales</taxon>
        <taxon>Acetobacteraceae</taxon>
        <taxon>Sabulicella</taxon>
    </lineage>
</organism>
<dbReference type="RefSeq" id="WP_301591045.1">
    <property type="nucleotide sequence ID" value="NZ_JAPFQI010000012.1"/>
</dbReference>
<dbReference type="Gene3D" id="3.10.105.10">
    <property type="entry name" value="Dipeptide-binding Protein, Domain 3"/>
    <property type="match status" value="1"/>
</dbReference>
<reference evidence="7 8" key="1">
    <citation type="submission" date="2022-10" db="EMBL/GenBank/DDBJ databases">
        <title>Roseococcus glaciei nov., sp. nov., isolated from glacier.</title>
        <authorList>
            <person name="Liu Q."/>
            <person name="Xin Y.-H."/>
        </authorList>
    </citation>
    <scope>NUCLEOTIDE SEQUENCE [LARGE SCALE GENOMIC DNA]</scope>
    <source>
        <strain evidence="7 8">MDT2-1-1</strain>
    </source>
</reference>
<feature type="signal peptide" evidence="5">
    <location>
        <begin position="1"/>
        <end position="19"/>
    </location>
</feature>
<dbReference type="PANTHER" id="PTHR30290:SF9">
    <property type="entry name" value="OLIGOPEPTIDE-BINDING PROTEIN APPA"/>
    <property type="match status" value="1"/>
</dbReference>
<dbReference type="Pfam" id="PF00496">
    <property type="entry name" value="SBP_bac_5"/>
    <property type="match status" value="1"/>
</dbReference>
<feature type="chain" id="PRO_5046350198" evidence="5">
    <location>
        <begin position="20"/>
        <end position="532"/>
    </location>
</feature>
<dbReference type="EMBL" id="JAPFQI010000012">
    <property type="protein sequence ID" value="MCW8086906.1"/>
    <property type="molecule type" value="Genomic_DNA"/>
</dbReference>
<accession>A0ABT3NXL6</accession>
<evidence type="ECO:0000256" key="3">
    <source>
        <dbReference type="ARBA" id="ARBA00022448"/>
    </source>
</evidence>
<dbReference type="InterPro" id="IPR030678">
    <property type="entry name" value="Peptide/Ni-bd"/>
</dbReference>
<evidence type="ECO:0000259" key="6">
    <source>
        <dbReference type="Pfam" id="PF00496"/>
    </source>
</evidence>